<dbReference type="AlphaFoldDB" id="A0AA89BX36"/>
<dbReference type="EMBL" id="VSWD01000006">
    <property type="protein sequence ID" value="KAK3099679.1"/>
    <property type="molecule type" value="Genomic_DNA"/>
</dbReference>
<dbReference type="GO" id="GO:0005576">
    <property type="term" value="C:extracellular region"/>
    <property type="evidence" value="ECO:0007669"/>
    <property type="project" value="UniProtKB-SubCell"/>
</dbReference>
<dbReference type="SMART" id="SM01057">
    <property type="entry name" value="Carb_anhydrase"/>
    <property type="match status" value="1"/>
</dbReference>
<dbReference type="GO" id="GO:0004089">
    <property type="term" value="F:carbonate dehydratase activity"/>
    <property type="evidence" value="ECO:0007669"/>
    <property type="project" value="InterPro"/>
</dbReference>
<dbReference type="PANTHER" id="PTHR18952:SF208">
    <property type="entry name" value="CARBONIC ANHYDRASE XA-RELATED"/>
    <property type="match status" value="1"/>
</dbReference>
<dbReference type="SUPFAM" id="SSF51069">
    <property type="entry name" value="Carbonic anhydrase"/>
    <property type="match status" value="1"/>
</dbReference>
<dbReference type="InterPro" id="IPR023561">
    <property type="entry name" value="Carbonic_anhydrase_a-class"/>
</dbReference>
<organism evidence="6 7">
    <name type="scientific">Pinctada imbricata</name>
    <name type="common">Atlantic pearl-oyster</name>
    <name type="synonym">Pinctada martensii</name>
    <dbReference type="NCBI Taxonomy" id="66713"/>
    <lineage>
        <taxon>Eukaryota</taxon>
        <taxon>Metazoa</taxon>
        <taxon>Spiralia</taxon>
        <taxon>Lophotrochozoa</taxon>
        <taxon>Mollusca</taxon>
        <taxon>Bivalvia</taxon>
        <taxon>Autobranchia</taxon>
        <taxon>Pteriomorphia</taxon>
        <taxon>Pterioida</taxon>
        <taxon>Pterioidea</taxon>
        <taxon>Pteriidae</taxon>
        <taxon>Pinctada</taxon>
    </lineage>
</organism>
<dbReference type="InterPro" id="IPR000608">
    <property type="entry name" value="UBC"/>
</dbReference>
<dbReference type="Proteomes" id="UP001186944">
    <property type="component" value="Unassembled WGS sequence"/>
</dbReference>
<proteinExistence type="inferred from homology"/>
<feature type="domain" description="Alpha-carbonic anhydrase" evidence="5">
    <location>
        <begin position="1"/>
        <end position="274"/>
    </location>
</feature>
<dbReference type="SUPFAM" id="SSF54495">
    <property type="entry name" value="UBC-like"/>
    <property type="match status" value="1"/>
</dbReference>
<comment type="caution">
    <text evidence="6">The sequence shown here is derived from an EMBL/GenBank/DDBJ whole genome shotgun (WGS) entry which is preliminary data.</text>
</comment>
<evidence type="ECO:0000259" key="4">
    <source>
        <dbReference type="PROSITE" id="PS50127"/>
    </source>
</evidence>
<dbReference type="Pfam" id="PF00194">
    <property type="entry name" value="Carb_anhydrase"/>
    <property type="match status" value="1"/>
</dbReference>
<dbReference type="Pfam" id="PF00179">
    <property type="entry name" value="UQ_con"/>
    <property type="match status" value="1"/>
</dbReference>
<evidence type="ECO:0000256" key="2">
    <source>
        <dbReference type="ARBA" id="ARBA00010718"/>
    </source>
</evidence>
<comment type="subcellular location">
    <subcellularLocation>
        <location evidence="1">Secreted</location>
    </subcellularLocation>
</comment>
<comment type="similarity">
    <text evidence="2">Belongs to the alpha-carbonic anhydrase family.</text>
</comment>
<keyword evidence="7" id="KW-1185">Reference proteome</keyword>
<name>A0AA89BX36_PINIB</name>
<dbReference type="GO" id="GO:0008270">
    <property type="term" value="F:zinc ion binding"/>
    <property type="evidence" value="ECO:0007669"/>
    <property type="project" value="InterPro"/>
</dbReference>
<dbReference type="InterPro" id="IPR001148">
    <property type="entry name" value="CA_dom"/>
</dbReference>
<accession>A0AA89BX36</accession>
<feature type="non-terminal residue" evidence="6">
    <location>
        <position position="1"/>
    </location>
</feature>
<sequence length="571" mass="64924">FFFHFLGPVYWGALNSDWKLCSKGKFQSPINIVPSELLFDPGLRELSISGNKVSGYIENKGNDVTFFVNQSAENSVNMSFGPLSYVYTVYQIKLHFGGSNGYGTEHKFNGKQFDAEMQIMAYNSDVYANHKMAEQGPKGLAILALFMKVKDGIVNREFNKITSNVDYIQFRDDTFTIRKFFIQRLIPDNKDYITYEGSLTQPACHETVTWILLNKPILIGQFQVFRYFAVVAVTGSCGKSSSYFHNMILRYDSQAEIIEWDDADLSTFIVEISPNDGLYKGGKFKFNFNVYEEDWPETAPIITCLTKIYHPNIDKQTDSEPDCDSTNVCAEGLEDDWEPKQSLDDCIQILLFLFYEPNILDPLSSGFPSALTNEMFAENVKKSLKGGIVHILNTESVIAFEPNYGWLQNNPNCQTEEKEMSEYKVNTDVISDETSKSVDVTMDAHSENKSDNLEMEVSHETDIPYQKTTMTCTADTTSIPLGLTNCEDASDEHCEDVEMKRIPLQRQTSKKNAVEDRLGNEEICVRCQNEVIQTQPSSIYLFTSTQVQHVQTERYVNMCNTLKRCTNICIS</sequence>
<evidence type="ECO:0000256" key="1">
    <source>
        <dbReference type="ARBA" id="ARBA00004613"/>
    </source>
</evidence>
<dbReference type="SMART" id="SM00212">
    <property type="entry name" value="UBCc"/>
    <property type="match status" value="1"/>
</dbReference>
<dbReference type="Gene3D" id="3.10.110.10">
    <property type="entry name" value="Ubiquitin Conjugating Enzyme"/>
    <property type="match status" value="1"/>
</dbReference>
<gene>
    <name evidence="6" type="ORF">FSP39_007926</name>
</gene>
<dbReference type="PROSITE" id="PS51144">
    <property type="entry name" value="ALPHA_CA_2"/>
    <property type="match status" value="1"/>
</dbReference>
<evidence type="ECO:0000256" key="3">
    <source>
        <dbReference type="ARBA" id="ARBA00022525"/>
    </source>
</evidence>
<protein>
    <submittedName>
        <fullName evidence="6">Uncharacterized protein</fullName>
    </submittedName>
</protein>
<keyword evidence="3" id="KW-0964">Secreted</keyword>
<dbReference type="Gene3D" id="3.10.200.10">
    <property type="entry name" value="Alpha carbonic anhydrase"/>
    <property type="match status" value="1"/>
</dbReference>
<evidence type="ECO:0000313" key="6">
    <source>
        <dbReference type="EMBL" id="KAK3099679.1"/>
    </source>
</evidence>
<dbReference type="PROSITE" id="PS50127">
    <property type="entry name" value="UBC_2"/>
    <property type="match status" value="1"/>
</dbReference>
<dbReference type="InterPro" id="IPR016135">
    <property type="entry name" value="UBQ-conjugating_enzyme/RWD"/>
</dbReference>
<dbReference type="GO" id="GO:0006730">
    <property type="term" value="P:one-carbon metabolic process"/>
    <property type="evidence" value="ECO:0007669"/>
    <property type="project" value="TreeGrafter"/>
</dbReference>
<evidence type="ECO:0000313" key="7">
    <source>
        <dbReference type="Proteomes" id="UP001186944"/>
    </source>
</evidence>
<evidence type="ECO:0000259" key="5">
    <source>
        <dbReference type="PROSITE" id="PS51144"/>
    </source>
</evidence>
<dbReference type="PANTHER" id="PTHR18952">
    <property type="entry name" value="CARBONIC ANHYDRASE"/>
    <property type="match status" value="1"/>
</dbReference>
<dbReference type="InterPro" id="IPR036398">
    <property type="entry name" value="CA_dom_sf"/>
</dbReference>
<reference evidence="6" key="1">
    <citation type="submission" date="2019-08" db="EMBL/GenBank/DDBJ databases">
        <title>The improved chromosome-level genome for the pearl oyster Pinctada fucata martensii using PacBio sequencing and Hi-C.</title>
        <authorList>
            <person name="Zheng Z."/>
        </authorList>
    </citation>
    <scope>NUCLEOTIDE SEQUENCE</scope>
    <source>
        <strain evidence="6">ZZ-2019</strain>
        <tissue evidence="6">Adductor muscle</tissue>
    </source>
</reference>
<dbReference type="CDD" id="cd23794">
    <property type="entry name" value="UBCc_UBE2F_UBE2M"/>
    <property type="match status" value="1"/>
</dbReference>
<feature type="domain" description="UBC core" evidence="4">
    <location>
        <begin position="236"/>
        <end position="397"/>
    </location>
</feature>